<name>A0A0F9D0K6_9ZZZZ</name>
<dbReference type="SUPFAM" id="SSF50118">
    <property type="entry name" value="Cell growth inhibitor/plasmid maintenance toxic component"/>
    <property type="match status" value="1"/>
</dbReference>
<sequence>MKQGDIVLITFPFTNLVSVKVRPALVISKPKFHAKSEDAIFIMITSNINHIRKEEIFLKRGNPNFAATGLKKESVIRIPKIYCLAKILAKRNLGSASPSLLKEVKQKLKDLFF</sequence>
<dbReference type="PANTHER" id="PTHR33988">
    <property type="entry name" value="ENDORIBONUCLEASE MAZF-RELATED"/>
    <property type="match status" value="1"/>
</dbReference>
<evidence type="ECO:0008006" key="2">
    <source>
        <dbReference type="Google" id="ProtNLM"/>
    </source>
</evidence>
<gene>
    <name evidence="1" type="ORF">LCGC14_2259050</name>
</gene>
<dbReference type="InterPro" id="IPR003477">
    <property type="entry name" value="PemK-like"/>
</dbReference>
<reference evidence="1" key="1">
    <citation type="journal article" date="2015" name="Nature">
        <title>Complex archaea that bridge the gap between prokaryotes and eukaryotes.</title>
        <authorList>
            <person name="Spang A."/>
            <person name="Saw J.H."/>
            <person name="Jorgensen S.L."/>
            <person name="Zaremba-Niedzwiedzka K."/>
            <person name="Martijn J."/>
            <person name="Lind A.E."/>
            <person name="van Eijk R."/>
            <person name="Schleper C."/>
            <person name="Guy L."/>
            <person name="Ettema T.J."/>
        </authorList>
    </citation>
    <scope>NUCLEOTIDE SEQUENCE</scope>
</reference>
<dbReference type="GO" id="GO:0004521">
    <property type="term" value="F:RNA endonuclease activity"/>
    <property type="evidence" value="ECO:0007669"/>
    <property type="project" value="TreeGrafter"/>
</dbReference>
<dbReference type="GO" id="GO:0006402">
    <property type="term" value="P:mRNA catabolic process"/>
    <property type="evidence" value="ECO:0007669"/>
    <property type="project" value="TreeGrafter"/>
</dbReference>
<accession>A0A0F9D0K6</accession>
<organism evidence="1">
    <name type="scientific">marine sediment metagenome</name>
    <dbReference type="NCBI Taxonomy" id="412755"/>
    <lineage>
        <taxon>unclassified sequences</taxon>
        <taxon>metagenomes</taxon>
        <taxon>ecological metagenomes</taxon>
    </lineage>
</organism>
<dbReference type="Gene3D" id="2.30.30.110">
    <property type="match status" value="1"/>
</dbReference>
<dbReference type="AlphaFoldDB" id="A0A0F9D0K6"/>
<dbReference type="EMBL" id="LAZR01030973">
    <property type="protein sequence ID" value="KKL55074.1"/>
    <property type="molecule type" value="Genomic_DNA"/>
</dbReference>
<protein>
    <recommendedName>
        <fullName evidence="2">MazF family transcriptional regulator</fullName>
    </recommendedName>
</protein>
<dbReference type="GO" id="GO:0016075">
    <property type="term" value="P:rRNA catabolic process"/>
    <property type="evidence" value="ECO:0007669"/>
    <property type="project" value="TreeGrafter"/>
</dbReference>
<dbReference type="GO" id="GO:0003677">
    <property type="term" value="F:DNA binding"/>
    <property type="evidence" value="ECO:0007669"/>
    <property type="project" value="InterPro"/>
</dbReference>
<proteinExistence type="predicted"/>
<dbReference type="InterPro" id="IPR011067">
    <property type="entry name" value="Plasmid_toxin/cell-grow_inhib"/>
</dbReference>
<comment type="caution">
    <text evidence="1">The sequence shown here is derived from an EMBL/GenBank/DDBJ whole genome shotgun (WGS) entry which is preliminary data.</text>
</comment>
<dbReference type="Pfam" id="PF02452">
    <property type="entry name" value="PemK_toxin"/>
    <property type="match status" value="1"/>
</dbReference>
<evidence type="ECO:0000313" key="1">
    <source>
        <dbReference type="EMBL" id="KKL55074.1"/>
    </source>
</evidence>